<evidence type="ECO:0000313" key="9">
    <source>
        <dbReference type="Proteomes" id="UP000465601"/>
    </source>
</evidence>
<dbReference type="SUPFAM" id="SSF52833">
    <property type="entry name" value="Thioredoxin-like"/>
    <property type="match status" value="1"/>
</dbReference>
<dbReference type="GO" id="GO:0051537">
    <property type="term" value="F:2 iron, 2 sulfur cluster binding"/>
    <property type="evidence" value="ECO:0007669"/>
    <property type="project" value="UniProtKB-KW"/>
</dbReference>
<keyword evidence="4 7" id="KW-0408">Iron</keyword>
<gene>
    <name evidence="8" type="ORF">F8153_06220</name>
</gene>
<protein>
    <submittedName>
        <fullName evidence="8">NAD(P)H-dependent oxidoreductase subunit E</fullName>
    </submittedName>
</protein>
<accession>A0A833M8F4</accession>
<dbReference type="InterPro" id="IPR002023">
    <property type="entry name" value="NuoE-like"/>
</dbReference>
<dbReference type="CDD" id="cd03064">
    <property type="entry name" value="TRX_Fd_NuoE"/>
    <property type="match status" value="1"/>
</dbReference>
<evidence type="ECO:0000313" key="8">
    <source>
        <dbReference type="EMBL" id="KAB3530756.1"/>
    </source>
</evidence>
<dbReference type="Pfam" id="PF01257">
    <property type="entry name" value="2Fe-2S_thioredx"/>
    <property type="match status" value="1"/>
</dbReference>
<evidence type="ECO:0000256" key="3">
    <source>
        <dbReference type="ARBA" id="ARBA00022723"/>
    </source>
</evidence>
<feature type="binding site" evidence="7">
    <location>
        <position position="113"/>
    </location>
    <ligand>
        <name>[2Fe-2S] cluster</name>
        <dbReference type="ChEBI" id="CHEBI:190135"/>
    </ligand>
</feature>
<comment type="similarity">
    <text evidence="1">Belongs to the complex I 24 kDa subunit family.</text>
</comment>
<dbReference type="GO" id="GO:0016491">
    <property type="term" value="F:oxidoreductase activity"/>
    <property type="evidence" value="ECO:0007669"/>
    <property type="project" value="InterPro"/>
</dbReference>
<dbReference type="PANTHER" id="PTHR43342:SF1">
    <property type="entry name" value="BIFURCATING [FEFE] HYDROGENASE GAMMA SUBUNIT"/>
    <property type="match status" value="1"/>
</dbReference>
<name>A0A833M8F4_9FIRM</name>
<dbReference type="InterPro" id="IPR041921">
    <property type="entry name" value="NuoE_N"/>
</dbReference>
<dbReference type="InterPro" id="IPR042128">
    <property type="entry name" value="NuoE_dom"/>
</dbReference>
<keyword evidence="2 7" id="KW-0001">2Fe-2S</keyword>
<feature type="binding site" evidence="7">
    <location>
        <position position="77"/>
    </location>
    <ligand>
        <name>[2Fe-2S] cluster</name>
        <dbReference type="ChEBI" id="CHEBI:190135"/>
    </ligand>
</feature>
<comment type="caution">
    <text evidence="8">The sequence shown here is derived from an EMBL/GenBank/DDBJ whole genome shotgun (WGS) entry which is preliminary data.</text>
</comment>
<keyword evidence="3 7" id="KW-0479">Metal-binding</keyword>
<dbReference type="Gene3D" id="3.40.30.10">
    <property type="entry name" value="Glutaredoxin"/>
    <property type="match status" value="1"/>
</dbReference>
<evidence type="ECO:0000256" key="4">
    <source>
        <dbReference type="ARBA" id="ARBA00023004"/>
    </source>
</evidence>
<proteinExistence type="inferred from homology"/>
<evidence type="ECO:0000256" key="2">
    <source>
        <dbReference type="ARBA" id="ARBA00022714"/>
    </source>
</evidence>
<dbReference type="PANTHER" id="PTHR43342">
    <property type="entry name" value="NADH-QUINONE OXIDOREDUCTASE, E SUBUNIT"/>
    <property type="match status" value="1"/>
</dbReference>
<reference evidence="8 9" key="1">
    <citation type="submission" date="2019-10" db="EMBL/GenBank/DDBJ databases">
        <title>Alkaliphilus serpentinus sp. nov. and Alkaliphilus pronyensis sp. nov., two novel anaerobic alkaliphilic species isolated from the serpentinized-hosted hydrothermal field of the Prony Bay (New Caledonia).</title>
        <authorList>
            <person name="Postec A."/>
        </authorList>
    </citation>
    <scope>NUCLEOTIDE SEQUENCE [LARGE SCALE GENOMIC DNA]</scope>
    <source>
        <strain evidence="8 9">LacT</strain>
    </source>
</reference>
<dbReference type="InterPro" id="IPR036249">
    <property type="entry name" value="Thioredoxin-like_sf"/>
</dbReference>
<comment type="cofactor">
    <cofactor evidence="7">
        <name>[2Fe-2S] cluster</name>
        <dbReference type="ChEBI" id="CHEBI:190135"/>
    </cofactor>
    <text evidence="7">Binds 1 [2Fe-2S] cluster.</text>
</comment>
<comment type="cofactor">
    <cofactor evidence="6">
        <name>[2Fe-2S] cluster</name>
        <dbReference type="ChEBI" id="CHEBI:190135"/>
    </cofactor>
</comment>
<keyword evidence="9" id="KW-1185">Reference proteome</keyword>
<evidence type="ECO:0000256" key="5">
    <source>
        <dbReference type="ARBA" id="ARBA00023014"/>
    </source>
</evidence>
<feature type="binding site" evidence="7">
    <location>
        <position position="117"/>
    </location>
    <ligand>
        <name>[2Fe-2S] cluster</name>
        <dbReference type="ChEBI" id="CHEBI:190135"/>
    </ligand>
</feature>
<keyword evidence="5 7" id="KW-0411">Iron-sulfur</keyword>
<dbReference type="PIRSF" id="PIRSF000216">
    <property type="entry name" value="NADH_DH_24kDa"/>
    <property type="match status" value="1"/>
</dbReference>
<evidence type="ECO:0000256" key="1">
    <source>
        <dbReference type="ARBA" id="ARBA00010643"/>
    </source>
</evidence>
<evidence type="ECO:0000256" key="6">
    <source>
        <dbReference type="ARBA" id="ARBA00034078"/>
    </source>
</evidence>
<dbReference type="OrthoDB" id="9807941at2"/>
<dbReference type="AlphaFoldDB" id="A0A833M8F4"/>
<dbReference type="EMBL" id="WBZB01000016">
    <property type="protein sequence ID" value="KAB3530756.1"/>
    <property type="molecule type" value="Genomic_DNA"/>
</dbReference>
<dbReference type="GO" id="GO:0046872">
    <property type="term" value="F:metal ion binding"/>
    <property type="evidence" value="ECO:0007669"/>
    <property type="project" value="UniProtKB-KW"/>
</dbReference>
<sequence>MEIIDNVGNTPDKLLEVLIAVQESSEENYISEEQLVSVSKGLGVTLSKAYGVATFYSMLSLKQRGKYVIQLCNSAPCYVNKAFEIIRAFEENLGIKVGEVTDDGLFSLEFVSCIGACHMAPAVKINDEVFGNLDRFKVKSILEEIIRRER</sequence>
<organism evidence="8 9">
    <name type="scientific">Alkaliphilus serpentinus</name>
    <dbReference type="NCBI Taxonomy" id="1482731"/>
    <lineage>
        <taxon>Bacteria</taxon>
        <taxon>Bacillati</taxon>
        <taxon>Bacillota</taxon>
        <taxon>Clostridia</taxon>
        <taxon>Peptostreptococcales</taxon>
        <taxon>Natronincolaceae</taxon>
        <taxon>Alkaliphilus</taxon>
    </lineage>
</organism>
<dbReference type="InterPro" id="IPR028431">
    <property type="entry name" value="NADP_DH_HndA-like"/>
</dbReference>
<feature type="binding site" evidence="7">
    <location>
        <position position="72"/>
    </location>
    <ligand>
        <name>[2Fe-2S] cluster</name>
        <dbReference type="ChEBI" id="CHEBI:190135"/>
    </ligand>
</feature>
<evidence type="ECO:0000256" key="7">
    <source>
        <dbReference type="PIRSR" id="PIRSR000216-1"/>
    </source>
</evidence>
<dbReference type="Proteomes" id="UP000465601">
    <property type="component" value="Unassembled WGS sequence"/>
</dbReference>
<dbReference type="Gene3D" id="1.10.10.1590">
    <property type="entry name" value="NADH-quinone oxidoreductase subunit E"/>
    <property type="match status" value="1"/>
</dbReference>